<reference evidence="2 3" key="1">
    <citation type="submission" date="2018-02" db="EMBL/GenBank/DDBJ databases">
        <title>Genome sequence of Desulfovibrio carbinolicus DSM 3852.</title>
        <authorList>
            <person name="Wilbanks E."/>
            <person name="Skennerton C.T."/>
            <person name="Orphan V.J."/>
        </authorList>
    </citation>
    <scope>NUCLEOTIDE SEQUENCE [LARGE SCALE GENOMIC DNA]</scope>
    <source>
        <strain evidence="2 3">DSM 3852</strain>
    </source>
</reference>
<feature type="domain" description="Bacterial toxin 44" evidence="1">
    <location>
        <begin position="106"/>
        <end position="189"/>
    </location>
</feature>
<proteinExistence type="predicted"/>
<protein>
    <recommendedName>
        <fullName evidence="1">Bacterial toxin 44 domain-containing protein</fullName>
    </recommendedName>
</protein>
<dbReference type="KEGG" id="dcb:C3Y92_15305"/>
<dbReference type="Pfam" id="PF15607">
    <property type="entry name" value="Ntox44"/>
    <property type="match status" value="1"/>
</dbReference>
<evidence type="ECO:0000313" key="3">
    <source>
        <dbReference type="Proteomes" id="UP000293296"/>
    </source>
</evidence>
<dbReference type="Proteomes" id="UP000293296">
    <property type="component" value="Chromosome"/>
</dbReference>
<sequence>MPREPRELEVEWSLRSQLSRSLGSFEIESAFALQNKIQGRNIDSSYGTFSRYPLKYDPIHIPPSPPGVDIDWNIRRALVSVSNAWFIERLAPGGEMDYKLLGRKGIYEDFGNFNYGAVALAFGFSENAALRAAGLVQTIVDTTRRLGKDDIAGAAAYGLHHSMDFLGQPPYGDQEKDQEMIKNGFRYFREVFVKQTSVGDMLRDLDTIRPVVEREEWESVGRLPSRVLEALH</sequence>
<name>A0A4P6HMT7_9BACT</name>
<dbReference type="InterPro" id="IPR028946">
    <property type="entry name" value="Ntox44"/>
</dbReference>
<keyword evidence="3" id="KW-1185">Reference proteome</keyword>
<dbReference type="AlphaFoldDB" id="A0A4P6HMT7"/>
<evidence type="ECO:0000259" key="1">
    <source>
        <dbReference type="Pfam" id="PF15607"/>
    </source>
</evidence>
<dbReference type="RefSeq" id="WP_129354040.1">
    <property type="nucleotide sequence ID" value="NZ_CP026538.1"/>
</dbReference>
<dbReference type="EMBL" id="CP026538">
    <property type="protein sequence ID" value="QAZ68521.1"/>
    <property type="molecule type" value="Genomic_DNA"/>
</dbReference>
<gene>
    <name evidence="2" type="ORF">C3Y92_15305</name>
</gene>
<accession>A0A4P6HMT7</accession>
<organism evidence="2 3">
    <name type="scientific">Solidesulfovibrio carbinolicus</name>
    <dbReference type="NCBI Taxonomy" id="296842"/>
    <lineage>
        <taxon>Bacteria</taxon>
        <taxon>Pseudomonadati</taxon>
        <taxon>Thermodesulfobacteriota</taxon>
        <taxon>Desulfovibrionia</taxon>
        <taxon>Desulfovibrionales</taxon>
        <taxon>Desulfovibrionaceae</taxon>
        <taxon>Solidesulfovibrio</taxon>
    </lineage>
</organism>
<evidence type="ECO:0000313" key="2">
    <source>
        <dbReference type="EMBL" id="QAZ68521.1"/>
    </source>
</evidence>
<dbReference type="OrthoDB" id="6964328at2"/>